<keyword evidence="1" id="KW-0472">Membrane</keyword>
<feature type="transmembrane region" description="Helical" evidence="1">
    <location>
        <begin position="21"/>
        <end position="41"/>
    </location>
</feature>
<dbReference type="InterPro" id="IPR025338">
    <property type="entry name" value="DUF4244"/>
</dbReference>
<reference evidence="2 3" key="1">
    <citation type="submission" date="2019-03" db="EMBL/GenBank/DDBJ databases">
        <title>Genomic Encyclopedia of Type Strains, Phase III (KMG-III): the genomes of soil and plant-associated and newly described type strains.</title>
        <authorList>
            <person name="Whitman W."/>
        </authorList>
    </citation>
    <scope>NUCLEOTIDE SEQUENCE [LARGE SCALE GENOMIC DNA]</scope>
    <source>
        <strain evidence="2 3">VKM Ac-2527</strain>
    </source>
</reference>
<name>A0A4R6KM19_9ACTN</name>
<keyword evidence="3" id="KW-1185">Reference proteome</keyword>
<sequence length="68" mass="7157">MSKVLVPVSRRRRTERGAITAEYAVTLAAACGFSGILIALLKSEAMISVLKAIINWALQAAGVDGVQV</sequence>
<dbReference type="Pfam" id="PF14029">
    <property type="entry name" value="DUF4244"/>
    <property type="match status" value="1"/>
</dbReference>
<keyword evidence="1" id="KW-0812">Transmembrane</keyword>
<evidence type="ECO:0000313" key="2">
    <source>
        <dbReference type="EMBL" id="TDO50846.1"/>
    </source>
</evidence>
<evidence type="ECO:0000256" key="1">
    <source>
        <dbReference type="SAM" id="Phobius"/>
    </source>
</evidence>
<proteinExistence type="predicted"/>
<gene>
    <name evidence="2" type="ORF">EV643_104346</name>
</gene>
<keyword evidence="1" id="KW-1133">Transmembrane helix</keyword>
<evidence type="ECO:0000313" key="3">
    <source>
        <dbReference type="Proteomes" id="UP000295388"/>
    </source>
</evidence>
<protein>
    <submittedName>
        <fullName evidence="2">Uncharacterized protein DUF4244</fullName>
    </submittedName>
</protein>
<dbReference type="AlphaFoldDB" id="A0A4R6KM19"/>
<accession>A0A4R6KM19</accession>
<comment type="caution">
    <text evidence="2">The sequence shown here is derived from an EMBL/GenBank/DDBJ whole genome shotgun (WGS) entry which is preliminary data.</text>
</comment>
<dbReference type="OrthoDB" id="3748241at2"/>
<dbReference type="Proteomes" id="UP000295388">
    <property type="component" value="Unassembled WGS sequence"/>
</dbReference>
<organism evidence="2 3">
    <name type="scientific">Kribbella caucasensis</name>
    <dbReference type="NCBI Taxonomy" id="2512215"/>
    <lineage>
        <taxon>Bacteria</taxon>
        <taxon>Bacillati</taxon>
        <taxon>Actinomycetota</taxon>
        <taxon>Actinomycetes</taxon>
        <taxon>Propionibacteriales</taxon>
        <taxon>Kribbellaceae</taxon>
        <taxon>Kribbella</taxon>
    </lineage>
</organism>
<dbReference type="EMBL" id="SNWQ01000004">
    <property type="protein sequence ID" value="TDO50846.1"/>
    <property type="molecule type" value="Genomic_DNA"/>
</dbReference>
<dbReference type="RefSeq" id="WP_133800011.1">
    <property type="nucleotide sequence ID" value="NZ_SNWQ01000004.1"/>
</dbReference>